<feature type="transmembrane region" description="Helical" evidence="7">
    <location>
        <begin position="7"/>
        <end position="29"/>
    </location>
</feature>
<dbReference type="SUPFAM" id="SSF161098">
    <property type="entry name" value="MetI-like"/>
    <property type="match status" value="1"/>
</dbReference>
<comment type="similarity">
    <text evidence="7">Belongs to the binding-protein-dependent transport system permease family.</text>
</comment>
<evidence type="ECO:0000313" key="10">
    <source>
        <dbReference type="Proteomes" id="UP000594800"/>
    </source>
</evidence>
<dbReference type="PANTHER" id="PTHR43163:SF6">
    <property type="entry name" value="DIPEPTIDE TRANSPORT SYSTEM PERMEASE PROTEIN DPPB-RELATED"/>
    <property type="match status" value="1"/>
</dbReference>
<evidence type="ECO:0000256" key="6">
    <source>
        <dbReference type="ARBA" id="ARBA00023136"/>
    </source>
</evidence>
<evidence type="ECO:0000259" key="8">
    <source>
        <dbReference type="PROSITE" id="PS50928"/>
    </source>
</evidence>
<comment type="subcellular location">
    <subcellularLocation>
        <location evidence="1 7">Cell membrane</location>
        <topology evidence="1 7">Multi-pass membrane protein</topology>
    </subcellularLocation>
</comment>
<dbReference type="InterPro" id="IPR000515">
    <property type="entry name" value="MetI-like"/>
</dbReference>
<reference evidence="9 10" key="1">
    <citation type="submission" date="2020-11" db="EMBL/GenBank/DDBJ databases">
        <title>Description of Pontivivens ytuae sp. nov. isolated from deep sea sediment of Mariana Trench.</title>
        <authorList>
            <person name="Wang Z."/>
            <person name="Sun Q.-L."/>
            <person name="Xu X.-D."/>
            <person name="Tang Y.-Z."/>
            <person name="Zhang J."/>
        </authorList>
    </citation>
    <scope>NUCLEOTIDE SEQUENCE [LARGE SCALE GENOMIC DNA]</scope>
    <source>
        <strain evidence="9 10">MT2928</strain>
    </source>
</reference>
<feature type="domain" description="ABC transmembrane type-1" evidence="8">
    <location>
        <begin position="100"/>
        <end position="301"/>
    </location>
</feature>
<feature type="transmembrane region" description="Helical" evidence="7">
    <location>
        <begin position="104"/>
        <end position="124"/>
    </location>
</feature>
<dbReference type="Proteomes" id="UP000594800">
    <property type="component" value="Chromosome"/>
</dbReference>
<evidence type="ECO:0000256" key="7">
    <source>
        <dbReference type="RuleBase" id="RU363032"/>
    </source>
</evidence>
<evidence type="ECO:0000313" key="9">
    <source>
        <dbReference type="EMBL" id="QPH55619.1"/>
    </source>
</evidence>
<feature type="transmembrane region" description="Helical" evidence="7">
    <location>
        <begin position="174"/>
        <end position="191"/>
    </location>
</feature>
<dbReference type="Pfam" id="PF00528">
    <property type="entry name" value="BPD_transp_1"/>
    <property type="match status" value="1"/>
</dbReference>
<evidence type="ECO:0000256" key="2">
    <source>
        <dbReference type="ARBA" id="ARBA00022448"/>
    </source>
</evidence>
<dbReference type="Pfam" id="PF19300">
    <property type="entry name" value="BPD_transp_1_N"/>
    <property type="match status" value="1"/>
</dbReference>
<keyword evidence="3" id="KW-1003">Cell membrane</keyword>
<organism evidence="9 10">
    <name type="scientific">Pontivivens ytuae</name>
    <dbReference type="NCBI Taxonomy" id="2789856"/>
    <lineage>
        <taxon>Bacteria</taxon>
        <taxon>Pseudomonadati</taxon>
        <taxon>Pseudomonadota</taxon>
        <taxon>Alphaproteobacteria</taxon>
        <taxon>Rhodobacterales</taxon>
        <taxon>Paracoccaceae</taxon>
        <taxon>Pontivivens</taxon>
    </lineage>
</organism>
<keyword evidence="2 7" id="KW-0813">Transport</keyword>
<protein>
    <submittedName>
        <fullName evidence="9">ABC transporter permease</fullName>
    </submittedName>
</protein>
<gene>
    <name evidence="9" type="ORF">I0K15_07775</name>
</gene>
<keyword evidence="10" id="KW-1185">Reference proteome</keyword>
<dbReference type="CDD" id="cd06261">
    <property type="entry name" value="TM_PBP2"/>
    <property type="match status" value="1"/>
</dbReference>
<dbReference type="AlphaFoldDB" id="A0A7S9LUR5"/>
<dbReference type="GO" id="GO:0005886">
    <property type="term" value="C:plasma membrane"/>
    <property type="evidence" value="ECO:0007669"/>
    <property type="project" value="UniProtKB-SubCell"/>
</dbReference>
<keyword evidence="4 7" id="KW-0812">Transmembrane</keyword>
<dbReference type="InterPro" id="IPR035906">
    <property type="entry name" value="MetI-like_sf"/>
</dbReference>
<keyword evidence="5 7" id="KW-1133">Transmembrane helix</keyword>
<dbReference type="Gene3D" id="1.10.3720.10">
    <property type="entry name" value="MetI-like"/>
    <property type="match status" value="1"/>
</dbReference>
<feature type="transmembrane region" description="Helical" evidence="7">
    <location>
        <begin position="278"/>
        <end position="297"/>
    </location>
</feature>
<keyword evidence="6 7" id="KW-0472">Membrane</keyword>
<dbReference type="KEGG" id="poz:I0K15_07775"/>
<evidence type="ECO:0000256" key="5">
    <source>
        <dbReference type="ARBA" id="ARBA00022989"/>
    </source>
</evidence>
<evidence type="ECO:0000256" key="4">
    <source>
        <dbReference type="ARBA" id="ARBA00022692"/>
    </source>
</evidence>
<feature type="transmembrane region" description="Helical" evidence="7">
    <location>
        <begin position="136"/>
        <end position="162"/>
    </location>
</feature>
<proteinExistence type="inferred from homology"/>
<dbReference type="PANTHER" id="PTHR43163">
    <property type="entry name" value="DIPEPTIDE TRANSPORT SYSTEM PERMEASE PROTEIN DPPB-RELATED"/>
    <property type="match status" value="1"/>
</dbReference>
<dbReference type="PROSITE" id="PS50928">
    <property type="entry name" value="ABC_TM1"/>
    <property type="match status" value="1"/>
</dbReference>
<feature type="transmembrane region" description="Helical" evidence="7">
    <location>
        <begin position="236"/>
        <end position="258"/>
    </location>
</feature>
<evidence type="ECO:0000256" key="1">
    <source>
        <dbReference type="ARBA" id="ARBA00004651"/>
    </source>
</evidence>
<dbReference type="RefSeq" id="WP_196104881.1">
    <property type="nucleotide sequence ID" value="NZ_CP064942.1"/>
</dbReference>
<dbReference type="InterPro" id="IPR045621">
    <property type="entry name" value="BPD_transp_1_N"/>
</dbReference>
<name>A0A7S9LUR5_9RHOB</name>
<dbReference type="EMBL" id="CP064942">
    <property type="protein sequence ID" value="QPH55619.1"/>
    <property type="molecule type" value="Genomic_DNA"/>
</dbReference>
<sequence length="315" mass="33551">MKAAASRIAGLVAVLVSISVITFTLNYFAPGDKAMIIAAAFYPDATGFPDALLQQIREEHRLGDPFLAQYGQWVANLLRGDFGTSYTSGAPVWDVFLGSLGETVALTLSALGLGLTGAVLLAGLAVRNPGTLIDRFAIFVASIGAAIPGYWLALLLIMGVSVHLGWLPAYGTGTPAHLVLPACTLALWVMASQTRLLRSFLLDAYAQPFIETLRLRGISEREIFLSHVIPHARIPALTMIGLDLASLLEGAVIVELVFSRAGLGSLLAASVLSRDLPMTMFLVMFFATTYVVINTAIDAVQALADPRTRPAEVAR</sequence>
<dbReference type="GO" id="GO:0071916">
    <property type="term" value="F:dipeptide transmembrane transporter activity"/>
    <property type="evidence" value="ECO:0007669"/>
    <property type="project" value="TreeGrafter"/>
</dbReference>
<evidence type="ECO:0000256" key="3">
    <source>
        <dbReference type="ARBA" id="ARBA00022475"/>
    </source>
</evidence>
<accession>A0A7S9LUR5</accession>